<proteinExistence type="predicted"/>
<dbReference type="Proteomes" id="UP001281761">
    <property type="component" value="Unassembled WGS sequence"/>
</dbReference>
<sequence length="79" mass="9116">MSSGQPQPSQQGEPIRLTPEQLERFRQQTAEEIEQLSDLLRQLRVANNKFVDSKHSVELMGKDKEGVRFFRSSSSIQQQ</sequence>
<name>A0ABQ9YG15_9EUKA</name>
<dbReference type="EMBL" id="JARBJD010000010">
    <property type="protein sequence ID" value="KAK2962586.1"/>
    <property type="molecule type" value="Genomic_DNA"/>
</dbReference>
<reference evidence="1 2" key="1">
    <citation type="journal article" date="2022" name="bioRxiv">
        <title>Genomics of Preaxostyla Flagellates Illuminates Evolutionary Transitions and the Path Towards Mitochondrial Loss.</title>
        <authorList>
            <person name="Novak L.V.F."/>
            <person name="Treitli S.C."/>
            <person name="Pyrih J."/>
            <person name="Halakuc P."/>
            <person name="Pipaliya S.V."/>
            <person name="Vacek V."/>
            <person name="Brzon O."/>
            <person name="Soukal P."/>
            <person name="Eme L."/>
            <person name="Dacks J.B."/>
            <person name="Karnkowska A."/>
            <person name="Elias M."/>
            <person name="Hampl V."/>
        </authorList>
    </citation>
    <scope>NUCLEOTIDE SEQUENCE [LARGE SCALE GENOMIC DNA]</scope>
    <source>
        <strain evidence="1">NAU3</strain>
        <tissue evidence="1">Gut</tissue>
    </source>
</reference>
<gene>
    <name evidence="1" type="ORF">BLNAU_2419</name>
</gene>
<organism evidence="1 2">
    <name type="scientific">Blattamonas nauphoetae</name>
    <dbReference type="NCBI Taxonomy" id="2049346"/>
    <lineage>
        <taxon>Eukaryota</taxon>
        <taxon>Metamonada</taxon>
        <taxon>Preaxostyla</taxon>
        <taxon>Oxymonadida</taxon>
        <taxon>Blattamonas</taxon>
    </lineage>
</organism>
<comment type="caution">
    <text evidence="1">The sequence shown here is derived from an EMBL/GenBank/DDBJ whole genome shotgun (WGS) entry which is preliminary data.</text>
</comment>
<evidence type="ECO:0000313" key="2">
    <source>
        <dbReference type="Proteomes" id="UP001281761"/>
    </source>
</evidence>
<protein>
    <submittedName>
        <fullName evidence="1">Uncharacterized protein</fullName>
    </submittedName>
</protein>
<evidence type="ECO:0000313" key="1">
    <source>
        <dbReference type="EMBL" id="KAK2962586.1"/>
    </source>
</evidence>
<keyword evidence="2" id="KW-1185">Reference proteome</keyword>
<accession>A0ABQ9YG15</accession>